<evidence type="ECO:0000313" key="2">
    <source>
        <dbReference type="EMBL" id="MCI66115.1"/>
    </source>
</evidence>
<evidence type="ECO:0000313" key="3">
    <source>
        <dbReference type="Proteomes" id="UP000265520"/>
    </source>
</evidence>
<accession>A0A392U245</accession>
<feature type="region of interest" description="Disordered" evidence="1">
    <location>
        <begin position="1"/>
        <end position="24"/>
    </location>
</feature>
<evidence type="ECO:0000256" key="1">
    <source>
        <dbReference type="SAM" id="MobiDB-lite"/>
    </source>
</evidence>
<organism evidence="2 3">
    <name type="scientific">Trifolium medium</name>
    <dbReference type="NCBI Taxonomy" id="97028"/>
    <lineage>
        <taxon>Eukaryota</taxon>
        <taxon>Viridiplantae</taxon>
        <taxon>Streptophyta</taxon>
        <taxon>Embryophyta</taxon>
        <taxon>Tracheophyta</taxon>
        <taxon>Spermatophyta</taxon>
        <taxon>Magnoliopsida</taxon>
        <taxon>eudicotyledons</taxon>
        <taxon>Gunneridae</taxon>
        <taxon>Pentapetalae</taxon>
        <taxon>rosids</taxon>
        <taxon>fabids</taxon>
        <taxon>Fabales</taxon>
        <taxon>Fabaceae</taxon>
        <taxon>Papilionoideae</taxon>
        <taxon>50 kb inversion clade</taxon>
        <taxon>NPAAA clade</taxon>
        <taxon>Hologalegina</taxon>
        <taxon>IRL clade</taxon>
        <taxon>Trifolieae</taxon>
        <taxon>Trifolium</taxon>
    </lineage>
</organism>
<reference evidence="2 3" key="1">
    <citation type="journal article" date="2018" name="Front. Plant Sci.">
        <title>Red Clover (Trifolium pratense) and Zigzag Clover (T. medium) - A Picture of Genomic Similarities and Differences.</title>
        <authorList>
            <person name="Dluhosova J."/>
            <person name="Istvanek J."/>
            <person name="Nedelnik J."/>
            <person name="Repkova J."/>
        </authorList>
    </citation>
    <scope>NUCLEOTIDE SEQUENCE [LARGE SCALE GENOMIC DNA]</scope>
    <source>
        <strain evidence="3">cv. 10/8</strain>
        <tissue evidence="2">Leaf</tissue>
    </source>
</reference>
<sequence>MDQHSSSKISSENKRDTEEMTILQ</sequence>
<protein>
    <submittedName>
        <fullName evidence="2">Uncharacterized protein</fullName>
    </submittedName>
</protein>
<dbReference type="AlphaFoldDB" id="A0A392U245"/>
<comment type="caution">
    <text evidence="2">The sequence shown here is derived from an EMBL/GenBank/DDBJ whole genome shotgun (WGS) entry which is preliminary data.</text>
</comment>
<dbReference type="EMBL" id="LXQA010688928">
    <property type="protein sequence ID" value="MCI66115.1"/>
    <property type="molecule type" value="Genomic_DNA"/>
</dbReference>
<dbReference type="Proteomes" id="UP000265520">
    <property type="component" value="Unassembled WGS sequence"/>
</dbReference>
<name>A0A392U245_9FABA</name>
<feature type="non-terminal residue" evidence="2">
    <location>
        <position position="24"/>
    </location>
</feature>
<feature type="compositionally biased region" description="Basic and acidic residues" evidence="1">
    <location>
        <begin position="1"/>
        <end position="18"/>
    </location>
</feature>
<proteinExistence type="predicted"/>
<keyword evidence="3" id="KW-1185">Reference proteome</keyword>